<evidence type="ECO:0000256" key="3">
    <source>
        <dbReference type="ARBA" id="ARBA00022737"/>
    </source>
</evidence>
<dbReference type="Gene3D" id="3.30.160.60">
    <property type="entry name" value="Classic Zinc Finger"/>
    <property type="match status" value="2"/>
</dbReference>
<evidence type="ECO:0000256" key="4">
    <source>
        <dbReference type="ARBA" id="ARBA00022771"/>
    </source>
</evidence>
<evidence type="ECO:0000313" key="9">
    <source>
        <dbReference type="EMBL" id="KAF1985090.1"/>
    </source>
</evidence>
<dbReference type="InterPro" id="IPR036236">
    <property type="entry name" value="Znf_C2H2_sf"/>
</dbReference>
<accession>A0A6G1GWE3</accession>
<dbReference type="PROSITE" id="PS00028">
    <property type="entry name" value="ZINC_FINGER_C2H2_1"/>
    <property type="match status" value="2"/>
</dbReference>
<dbReference type="Pfam" id="PF00096">
    <property type="entry name" value="zf-C2H2"/>
    <property type="match status" value="1"/>
</dbReference>
<comment type="subcellular location">
    <subcellularLocation>
        <location evidence="1">Nucleus</location>
    </subcellularLocation>
</comment>
<dbReference type="PANTHER" id="PTHR24394:SF44">
    <property type="entry name" value="ZINC FINGER PROTEIN 271-LIKE"/>
    <property type="match status" value="1"/>
</dbReference>
<proteinExistence type="predicted"/>
<dbReference type="OrthoDB" id="6910977at2759"/>
<feature type="domain" description="C2H2-type" evidence="8">
    <location>
        <begin position="78"/>
        <end position="107"/>
    </location>
</feature>
<keyword evidence="2" id="KW-0479">Metal-binding</keyword>
<dbReference type="AlphaFoldDB" id="A0A6G1GWE3"/>
<organism evidence="9 10">
    <name type="scientific">Aulographum hederae CBS 113979</name>
    <dbReference type="NCBI Taxonomy" id="1176131"/>
    <lineage>
        <taxon>Eukaryota</taxon>
        <taxon>Fungi</taxon>
        <taxon>Dikarya</taxon>
        <taxon>Ascomycota</taxon>
        <taxon>Pezizomycotina</taxon>
        <taxon>Dothideomycetes</taxon>
        <taxon>Pleosporomycetidae</taxon>
        <taxon>Aulographales</taxon>
        <taxon>Aulographaceae</taxon>
    </lineage>
</organism>
<dbReference type="PROSITE" id="PS50157">
    <property type="entry name" value="ZINC_FINGER_C2H2_2"/>
    <property type="match status" value="2"/>
</dbReference>
<dbReference type="GO" id="GO:0000981">
    <property type="term" value="F:DNA-binding transcription factor activity, RNA polymerase II-specific"/>
    <property type="evidence" value="ECO:0007669"/>
    <property type="project" value="TreeGrafter"/>
</dbReference>
<sequence length="253" mass="28951">MTVAPQDLSVTSTSCSPCSSNAVFSPYETSHVTSIQEIQPKRAVPSARVPTQSRITLENLVERTRKRRQPTTPETARYFCSVCSKPFKRSYNLKSHMRTHTPGGERPNPCLRIDCDKTFHRKTDLDRHEQNVHMKQKPWQCPLCEKYFARKDTLRRYVVVVKQRMTFSDRATQTHARWMPQTASGSRHSGRFSHVGPATGITFFVGANASSPKSRCLCSFKYSLGLFLHSPLHNIVKTLLRFVSRRMYSVTLV</sequence>
<dbReference type="GO" id="GO:0008270">
    <property type="term" value="F:zinc ion binding"/>
    <property type="evidence" value="ECO:0007669"/>
    <property type="project" value="UniProtKB-KW"/>
</dbReference>
<gene>
    <name evidence="9" type="ORF">K402DRAFT_335409</name>
</gene>
<dbReference type="PANTHER" id="PTHR24394">
    <property type="entry name" value="ZINC FINGER PROTEIN"/>
    <property type="match status" value="1"/>
</dbReference>
<dbReference type="InterPro" id="IPR013087">
    <property type="entry name" value="Znf_C2H2_type"/>
</dbReference>
<keyword evidence="3" id="KW-0677">Repeat</keyword>
<feature type="domain" description="C2H2-type" evidence="8">
    <location>
        <begin position="108"/>
        <end position="138"/>
    </location>
</feature>
<reference evidence="9" key="1">
    <citation type="journal article" date="2020" name="Stud. Mycol.">
        <title>101 Dothideomycetes genomes: a test case for predicting lifestyles and emergence of pathogens.</title>
        <authorList>
            <person name="Haridas S."/>
            <person name="Albert R."/>
            <person name="Binder M."/>
            <person name="Bloem J."/>
            <person name="Labutti K."/>
            <person name="Salamov A."/>
            <person name="Andreopoulos B."/>
            <person name="Baker S."/>
            <person name="Barry K."/>
            <person name="Bills G."/>
            <person name="Bluhm B."/>
            <person name="Cannon C."/>
            <person name="Castanera R."/>
            <person name="Culley D."/>
            <person name="Daum C."/>
            <person name="Ezra D."/>
            <person name="Gonzalez J."/>
            <person name="Henrissat B."/>
            <person name="Kuo A."/>
            <person name="Liang C."/>
            <person name="Lipzen A."/>
            <person name="Lutzoni F."/>
            <person name="Magnuson J."/>
            <person name="Mondo S."/>
            <person name="Nolan M."/>
            <person name="Ohm R."/>
            <person name="Pangilinan J."/>
            <person name="Park H.-J."/>
            <person name="Ramirez L."/>
            <person name="Alfaro M."/>
            <person name="Sun H."/>
            <person name="Tritt A."/>
            <person name="Yoshinaga Y."/>
            <person name="Zwiers L.-H."/>
            <person name="Turgeon B."/>
            <person name="Goodwin S."/>
            <person name="Spatafora J."/>
            <person name="Crous P."/>
            <person name="Grigoriev I."/>
        </authorList>
    </citation>
    <scope>NUCLEOTIDE SEQUENCE</scope>
    <source>
        <strain evidence="9">CBS 113979</strain>
    </source>
</reference>
<dbReference type="Proteomes" id="UP000800041">
    <property type="component" value="Unassembled WGS sequence"/>
</dbReference>
<dbReference type="SUPFAM" id="SSF57667">
    <property type="entry name" value="beta-beta-alpha zinc fingers"/>
    <property type="match status" value="2"/>
</dbReference>
<evidence type="ECO:0000259" key="8">
    <source>
        <dbReference type="PROSITE" id="PS50157"/>
    </source>
</evidence>
<keyword evidence="6" id="KW-0539">Nucleus</keyword>
<evidence type="ECO:0000256" key="1">
    <source>
        <dbReference type="ARBA" id="ARBA00004123"/>
    </source>
</evidence>
<name>A0A6G1GWE3_9PEZI</name>
<dbReference type="GO" id="GO:0005634">
    <property type="term" value="C:nucleus"/>
    <property type="evidence" value="ECO:0007669"/>
    <property type="project" value="UniProtKB-SubCell"/>
</dbReference>
<dbReference type="FunFam" id="3.30.160.60:FF:000303">
    <property type="entry name" value="Zinc finger protein 41"/>
    <property type="match status" value="1"/>
</dbReference>
<protein>
    <recommendedName>
        <fullName evidence="8">C2H2-type domain-containing protein</fullName>
    </recommendedName>
</protein>
<keyword evidence="10" id="KW-1185">Reference proteome</keyword>
<evidence type="ECO:0000256" key="6">
    <source>
        <dbReference type="ARBA" id="ARBA00023242"/>
    </source>
</evidence>
<evidence type="ECO:0000313" key="10">
    <source>
        <dbReference type="Proteomes" id="UP000800041"/>
    </source>
</evidence>
<dbReference type="GO" id="GO:1990837">
    <property type="term" value="F:sequence-specific double-stranded DNA binding"/>
    <property type="evidence" value="ECO:0007669"/>
    <property type="project" value="UniProtKB-ARBA"/>
</dbReference>
<keyword evidence="5" id="KW-0862">Zinc</keyword>
<evidence type="ECO:0000256" key="7">
    <source>
        <dbReference type="PROSITE-ProRule" id="PRU00042"/>
    </source>
</evidence>
<evidence type="ECO:0000256" key="5">
    <source>
        <dbReference type="ARBA" id="ARBA00022833"/>
    </source>
</evidence>
<dbReference type="SMART" id="SM00355">
    <property type="entry name" value="ZnF_C2H2"/>
    <property type="match status" value="2"/>
</dbReference>
<evidence type="ECO:0000256" key="2">
    <source>
        <dbReference type="ARBA" id="ARBA00022723"/>
    </source>
</evidence>
<dbReference type="EMBL" id="ML977164">
    <property type="protein sequence ID" value="KAF1985090.1"/>
    <property type="molecule type" value="Genomic_DNA"/>
</dbReference>
<keyword evidence="4 7" id="KW-0863">Zinc-finger</keyword>